<dbReference type="GO" id="GO:0072344">
    <property type="term" value="P:rescue of stalled ribosome"/>
    <property type="evidence" value="ECO:0007669"/>
    <property type="project" value="TreeGrafter"/>
</dbReference>
<dbReference type="GO" id="GO:0000049">
    <property type="term" value="F:tRNA binding"/>
    <property type="evidence" value="ECO:0007669"/>
    <property type="project" value="TreeGrafter"/>
</dbReference>
<evidence type="ECO:0000259" key="1">
    <source>
        <dbReference type="Pfam" id="PF05670"/>
    </source>
</evidence>
<evidence type="ECO:0000313" key="2">
    <source>
        <dbReference type="EMBL" id="VAW27920.1"/>
    </source>
</evidence>
<dbReference type="InterPro" id="IPR008532">
    <property type="entry name" value="NFACT_RNA-bd"/>
</dbReference>
<reference evidence="2" key="1">
    <citation type="submission" date="2018-06" db="EMBL/GenBank/DDBJ databases">
        <authorList>
            <person name="Zhirakovskaya E."/>
        </authorList>
    </citation>
    <scope>NUCLEOTIDE SEQUENCE</scope>
</reference>
<dbReference type="GO" id="GO:0043023">
    <property type="term" value="F:ribosomal large subunit binding"/>
    <property type="evidence" value="ECO:0007669"/>
    <property type="project" value="TreeGrafter"/>
</dbReference>
<accession>A0A3B0UFL9</accession>
<proteinExistence type="predicted"/>
<dbReference type="PANTHER" id="PTHR15239">
    <property type="entry name" value="NUCLEAR EXPORT MEDIATOR FACTOR NEMF"/>
    <property type="match status" value="1"/>
</dbReference>
<dbReference type="PANTHER" id="PTHR15239:SF6">
    <property type="entry name" value="RIBOSOME QUALITY CONTROL COMPLEX SUBUNIT NEMF"/>
    <property type="match status" value="1"/>
</dbReference>
<dbReference type="EMBL" id="UOES01000326">
    <property type="protein sequence ID" value="VAW27920.1"/>
    <property type="molecule type" value="Genomic_DNA"/>
</dbReference>
<dbReference type="Pfam" id="PF05670">
    <property type="entry name" value="NFACT-R_1"/>
    <property type="match status" value="1"/>
</dbReference>
<dbReference type="InterPro" id="IPR051608">
    <property type="entry name" value="RQC_Subunit_NEMF"/>
</dbReference>
<feature type="domain" description="NFACT RNA-binding" evidence="1">
    <location>
        <begin position="185"/>
        <end position="278"/>
    </location>
</feature>
<name>A0A3B0UFL9_9ZZZZ</name>
<organism evidence="2">
    <name type="scientific">hydrothermal vent metagenome</name>
    <dbReference type="NCBI Taxonomy" id="652676"/>
    <lineage>
        <taxon>unclassified sequences</taxon>
        <taxon>metagenomes</taxon>
        <taxon>ecological metagenomes</taxon>
    </lineage>
</organism>
<sequence>NLIKTDLAQATYTNPIKAITTFFEQEVKLKSITFIKSKLLKSINSQLIKSDNYVKKLTKKLNEISTESNNQQKADILMANLHAIAKGSKSVELLNFYTNATIIINLNPLQTPQKNAERYYRKAKNEAKEINILANNIKLKEKIISELKLKLLKIERSSDFKFLQAQMPKQQTKTEEPMAYKEFVVDDFLILVGKNAKHNDTLTLKIAKKEDLWLHAKDVSGSHVVIKQIPGRTYPNYIIEKAAQLAAYYSKRKTDSLCPVLYTPKKYVRKKKGTPAGAVFVEKEKVLLVEPSNNI</sequence>
<dbReference type="Pfam" id="PF05833">
    <property type="entry name" value="NFACT_N"/>
    <property type="match status" value="1"/>
</dbReference>
<dbReference type="GO" id="GO:1990112">
    <property type="term" value="C:RQC complex"/>
    <property type="evidence" value="ECO:0007669"/>
    <property type="project" value="TreeGrafter"/>
</dbReference>
<dbReference type="AlphaFoldDB" id="A0A3B0UFL9"/>
<gene>
    <name evidence="2" type="ORF">MNBD_BACTEROID06-414</name>
</gene>
<feature type="non-terminal residue" evidence="2">
    <location>
        <position position="1"/>
    </location>
</feature>
<protein>
    <submittedName>
        <fullName evidence="2">Fibronectin/fibrinogen-binding protein</fullName>
    </submittedName>
</protein>